<dbReference type="GO" id="GO:0009738">
    <property type="term" value="P:abscisic acid-activated signaling pathway"/>
    <property type="evidence" value="ECO:0007669"/>
    <property type="project" value="InterPro"/>
</dbReference>
<dbReference type="GO" id="GO:0006952">
    <property type="term" value="P:defense response"/>
    <property type="evidence" value="ECO:0007669"/>
    <property type="project" value="UniProtKB-KW"/>
</dbReference>
<evidence type="ECO:0000256" key="2">
    <source>
        <dbReference type="ARBA" id="ARBA00022821"/>
    </source>
</evidence>
<dbReference type="OrthoDB" id="1858506at2759"/>
<dbReference type="PANTHER" id="PTHR31213:SF17">
    <property type="entry name" value="MAJOR ALLERGEN PRU AR 1-LIKE"/>
    <property type="match status" value="1"/>
</dbReference>
<dbReference type="OMA" id="ISHHCIS"/>
<dbReference type="PANTHER" id="PTHR31213">
    <property type="entry name" value="OS08G0374000 PROTEIN-RELATED"/>
    <property type="match status" value="1"/>
</dbReference>
<dbReference type="AlphaFoldDB" id="I3T8V7"/>
<dbReference type="InterPro" id="IPR023393">
    <property type="entry name" value="START-like_dom_sf"/>
</dbReference>
<dbReference type="GO" id="GO:0005634">
    <property type="term" value="C:nucleus"/>
    <property type="evidence" value="ECO:0007669"/>
    <property type="project" value="TreeGrafter"/>
</dbReference>
<dbReference type="RefSeq" id="XP_057433385.1">
    <property type="nucleotide sequence ID" value="XM_057577402.1"/>
</dbReference>
<evidence type="ECO:0000313" key="5">
    <source>
        <dbReference type="EMBL" id="AFK48949.1"/>
    </source>
</evidence>
<dbReference type="SUPFAM" id="SSF55961">
    <property type="entry name" value="Bet v1-like"/>
    <property type="match status" value="1"/>
</dbReference>
<reference evidence="5" key="1">
    <citation type="submission" date="2012-05" db="EMBL/GenBank/DDBJ databases">
        <authorList>
            <person name="Krishnakumar V."/>
            <person name="Cheung F."/>
            <person name="Xiao Y."/>
            <person name="Chan A."/>
            <person name="Moskal W.A."/>
            <person name="Town C.D."/>
        </authorList>
    </citation>
    <scope>NUCLEOTIDE SEQUENCE</scope>
</reference>
<sequence length="159" mass="17295">MDALTFTEEFASTVQAGRLFKALILDAPNLLPKLIPQAIKNIQLVEGNGGPGSIQEITVAQGADIKHLKHKIDALDKENFTYSYKVIEGDIPEKIETISHEIKIEPTAEGGSKVKNVTKYHPKPGAAIKEEDFKAAREEALGVLKVVDAYLVANPDAYA</sequence>
<name>I3T8V7_LOTJA</name>
<feature type="domain" description="Bet v I/Major latex protein" evidence="4">
    <location>
        <begin position="5"/>
        <end position="153"/>
    </location>
</feature>
<evidence type="ECO:0000256" key="1">
    <source>
        <dbReference type="ARBA" id="ARBA00009744"/>
    </source>
</evidence>
<keyword evidence="2" id="KW-0611">Plant defense</keyword>
<evidence type="ECO:0000259" key="4">
    <source>
        <dbReference type="Pfam" id="PF00407"/>
    </source>
</evidence>
<dbReference type="InterPro" id="IPR000916">
    <property type="entry name" value="Bet_v_I/MLP"/>
</dbReference>
<dbReference type="InterPro" id="IPR050279">
    <property type="entry name" value="Plant_def-hormone_signal"/>
</dbReference>
<dbReference type="GeneID" id="130726174"/>
<dbReference type="KEGG" id="lja:130726174"/>
<dbReference type="GO" id="GO:0010427">
    <property type="term" value="F:abscisic acid binding"/>
    <property type="evidence" value="ECO:0007669"/>
    <property type="project" value="InterPro"/>
</dbReference>
<proteinExistence type="evidence at transcript level"/>
<accession>I3T8V7</accession>
<dbReference type="PRINTS" id="PR00634">
    <property type="entry name" value="BETALLERGEN"/>
</dbReference>
<dbReference type="Gene3D" id="3.30.530.20">
    <property type="match status" value="1"/>
</dbReference>
<dbReference type="InterPro" id="IPR024949">
    <property type="entry name" value="Bet_v_I_allergen"/>
</dbReference>
<comment type="similarity">
    <text evidence="1">Belongs to the BetVI family.</text>
</comment>
<dbReference type="FunFam" id="3.30.530.20:FF:000007">
    <property type="entry name" value="Major pollen allergen Bet v 1-A"/>
    <property type="match status" value="1"/>
</dbReference>
<dbReference type="GO" id="GO:0038023">
    <property type="term" value="F:signaling receptor activity"/>
    <property type="evidence" value="ECO:0007669"/>
    <property type="project" value="InterPro"/>
</dbReference>
<evidence type="ECO:0000256" key="3">
    <source>
        <dbReference type="ARBA" id="ARBA00023265"/>
    </source>
</evidence>
<dbReference type="CDD" id="cd07816">
    <property type="entry name" value="Bet_v1-like"/>
    <property type="match status" value="1"/>
</dbReference>
<organism evidence="5">
    <name type="scientific">Lotus japonicus</name>
    <name type="common">Lotus corniculatus var. japonicus</name>
    <dbReference type="NCBI Taxonomy" id="34305"/>
    <lineage>
        <taxon>Eukaryota</taxon>
        <taxon>Viridiplantae</taxon>
        <taxon>Streptophyta</taxon>
        <taxon>Embryophyta</taxon>
        <taxon>Tracheophyta</taxon>
        <taxon>Spermatophyta</taxon>
        <taxon>Magnoliopsida</taxon>
        <taxon>eudicotyledons</taxon>
        <taxon>Gunneridae</taxon>
        <taxon>Pentapetalae</taxon>
        <taxon>rosids</taxon>
        <taxon>fabids</taxon>
        <taxon>Fabales</taxon>
        <taxon>Fabaceae</taxon>
        <taxon>Papilionoideae</taxon>
        <taxon>50 kb inversion clade</taxon>
        <taxon>NPAAA clade</taxon>
        <taxon>Hologalegina</taxon>
        <taxon>robinioid clade</taxon>
        <taxon>Loteae</taxon>
        <taxon>Lotus</taxon>
    </lineage>
</organism>
<protein>
    <recommendedName>
        <fullName evidence="4">Bet v I/Major latex protein domain-containing protein</fullName>
    </recommendedName>
</protein>
<keyword evidence="3" id="KW-0568">Pathogenesis-related protein</keyword>
<dbReference type="GO" id="GO:0004864">
    <property type="term" value="F:protein phosphatase inhibitor activity"/>
    <property type="evidence" value="ECO:0007669"/>
    <property type="project" value="InterPro"/>
</dbReference>
<dbReference type="Pfam" id="PF00407">
    <property type="entry name" value="Bet_v_1"/>
    <property type="match status" value="1"/>
</dbReference>
<dbReference type="GO" id="GO:0005737">
    <property type="term" value="C:cytoplasm"/>
    <property type="evidence" value="ECO:0007669"/>
    <property type="project" value="TreeGrafter"/>
</dbReference>
<dbReference type="EMBL" id="BT149155">
    <property type="protein sequence ID" value="AFK48949.1"/>
    <property type="molecule type" value="mRNA"/>
</dbReference>